<keyword evidence="12" id="KW-1185">Reference proteome</keyword>
<proteinExistence type="inferred from homology"/>
<keyword evidence="4" id="KW-0548">Nucleotidyltransferase</keyword>
<dbReference type="PANTHER" id="PTHR33571">
    <property type="entry name" value="SSL8005 PROTEIN"/>
    <property type="match status" value="1"/>
</dbReference>
<keyword evidence="5" id="KW-0479">Metal-binding</keyword>
<comment type="cofactor">
    <cofactor evidence="1">
        <name>Mg(2+)</name>
        <dbReference type="ChEBI" id="CHEBI:18420"/>
    </cofactor>
</comment>
<dbReference type="Pfam" id="PF01909">
    <property type="entry name" value="NTP_transf_2"/>
    <property type="match status" value="1"/>
</dbReference>
<evidence type="ECO:0000313" key="12">
    <source>
        <dbReference type="Proteomes" id="UP000784128"/>
    </source>
</evidence>
<dbReference type="Proteomes" id="UP000784128">
    <property type="component" value="Unassembled WGS sequence"/>
</dbReference>
<evidence type="ECO:0000256" key="9">
    <source>
        <dbReference type="ARBA" id="ARBA00038276"/>
    </source>
</evidence>
<dbReference type="CDD" id="cd05403">
    <property type="entry name" value="NT_KNTase_like"/>
    <property type="match status" value="1"/>
</dbReference>
<dbReference type="Gene3D" id="3.30.460.10">
    <property type="entry name" value="Beta Polymerase, domain 2"/>
    <property type="match status" value="1"/>
</dbReference>
<dbReference type="InterPro" id="IPR043519">
    <property type="entry name" value="NT_sf"/>
</dbReference>
<organism evidence="11 12">
    <name type="scientific">Pelotalea chapellei</name>
    <dbReference type="NCBI Taxonomy" id="44671"/>
    <lineage>
        <taxon>Bacteria</taxon>
        <taxon>Pseudomonadati</taxon>
        <taxon>Thermodesulfobacteriota</taxon>
        <taxon>Desulfuromonadia</taxon>
        <taxon>Geobacterales</taxon>
        <taxon>Geobacteraceae</taxon>
        <taxon>Pelotalea</taxon>
    </lineage>
</organism>
<protein>
    <submittedName>
        <fullName evidence="11">Nucleotidyltransferase family protein</fullName>
    </submittedName>
</protein>
<name>A0ABS5U7X1_9BACT</name>
<accession>A0ABS5U7X1</accession>
<gene>
    <name evidence="11" type="ORF">KJB30_08185</name>
</gene>
<keyword evidence="6" id="KW-0547">Nucleotide-binding</keyword>
<comment type="similarity">
    <text evidence="9">Belongs to the MntA antitoxin family.</text>
</comment>
<keyword evidence="2" id="KW-1277">Toxin-antitoxin system</keyword>
<dbReference type="InterPro" id="IPR052038">
    <property type="entry name" value="Type-VII_TA_antitoxin"/>
</dbReference>
<evidence type="ECO:0000256" key="6">
    <source>
        <dbReference type="ARBA" id="ARBA00022741"/>
    </source>
</evidence>
<dbReference type="InterPro" id="IPR002934">
    <property type="entry name" value="Polymerase_NTP_transf_dom"/>
</dbReference>
<evidence type="ECO:0000313" key="11">
    <source>
        <dbReference type="EMBL" id="MBT1071758.1"/>
    </source>
</evidence>
<keyword evidence="8" id="KW-0460">Magnesium</keyword>
<evidence type="ECO:0000259" key="10">
    <source>
        <dbReference type="Pfam" id="PF01909"/>
    </source>
</evidence>
<evidence type="ECO:0000256" key="7">
    <source>
        <dbReference type="ARBA" id="ARBA00022840"/>
    </source>
</evidence>
<feature type="domain" description="Polymerase nucleotidyl transferase" evidence="10">
    <location>
        <begin position="10"/>
        <end position="95"/>
    </location>
</feature>
<dbReference type="SUPFAM" id="SSF81301">
    <property type="entry name" value="Nucleotidyltransferase"/>
    <property type="match status" value="1"/>
</dbReference>
<dbReference type="PANTHER" id="PTHR33571:SF14">
    <property type="entry name" value="PROTEIN ADENYLYLTRANSFERASE MJ0435-RELATED"/>
    <property type="match status" value="1"/>
</dbReference>
<evidence type="ECO:0000256" key="4">
    <source>
        <dbReference type="ARBA" id="ARBA00022695"/>
    </source>
</evidence>
<evidence type="ECO:0000256" key="2">
    <source>
        <dbReference type="ARBA" id="ARBA00022649"/>
    </source>
</evidence>
<sequence length="95" mass="11061">MTRDQILNFLKQHRQEMTERFGVTKIGLFGSYARGDAREDSDIDVVIELAVYTADGYFGLLHFLEDNFEKRIDLGIESNIKPLIKSYIQKEIIYV</sequence>
<evidence type="ECO:0000256" key="5">
    <source>
        <dbReference type="ARBA" id="ARBA00022723"/>
    </source>
</evidence>
<comment type="caution">
    <text evidence="11">The sequence shown here is derived from an EMBL/GenBank/DDBJ whole genome shotgun (WGS) entry which is preliminary data.</text>
</comment>
<keyword evidence="3" id="KW-0808">Transferase</keyword>
<dbReference type="RefSeq" id="WP_214297869.1">
    <property type="nucleotide sequence ID" value="NZ_JAHDYS010000006.1"/>
</dbReference>
<evidence type="ECO:0000256" key="8">
    <source>
        <dbReference type="ARBA" id="ARBA00022842"/>
    </source>
</evidence>
<evidence type="ECO:0000256" key="3">
    <source>
        <dbReference type="ARBA" id="ARBA00022679"/>
    </source>
</evidence>
<dbReference type="EMBL" id="JAHDYS010000006">
    <property type="protein sequence ID" value="MBT1071758.1"/>
    <property type="molecule type" value="Genomic_DNA"/>
</dbReference>
<evidence type="ECO:0000256" key="1">
    <source>
        <dbReference type="ARBA" id="ARBA00001946"/>
    </source>
</evidence>
<reference evidence="11 12" key="1">
    <citation type="submission" date="2021-05" db="EMBL/GenBank/DDBJ databases">
        <title>The draft genome of Geobacter chapellei DSM 13688.</title>
        <authorList>
            <person name="Xu Z."/>
            <person name="Masuda Y."/>
            <person name="Itoh H."/>
            <person name="Senoo K."/>
        </authorList>
    </citation>
    <scope>NUCLEOTIDE SEQUENCE [LARGE SCALE GENOMIC DNA]</scope>
    <source>
        <strain evidence="11 12">DSM 13688</strain>
    </source>
</reference>
<keyword evidence="7" id="KW-0067">ATP-binding</keyword>